<proteinExistence type="predicted"/>
<dbReference type="Proteomes" id="UP000633619">
    <property type="component" value="Unassembled WGS sequence"/>
</dbReference>
<keyword evidence="2" id="KW-1185">Reference proteome</keyword>
<sequence length="177" mass="20777">MKNKKIIFISCLVTLVLLFGGFWGYQELLVKRPVVSMIEKQTGMMLRNIDVYPSDIEIELEMNRPDQKVFTRKAPDLIRRIQEKNKHRSLHVKWKDRPNEKLLVAWDQMIFGIREGLETQKYTEIPETIGKWADKYDLGYGVKMNEDAVYILLYDGDHYLTRVMHVKSAQKGGDNVD</sequence>
<gene>
    <name evidence="1" type="ORF">I8U20_08850</name>
</gene>
<dbReference type="RefSeq" id="WP_062842992.1">
    <property type="nucleotide sequence ID" value="NZ_JACEIR010000005.1"/>
</dbReference>
<protein>
    <submittedName>
        <fullName evidence="1">Uncharacterized protein</fullName>
    </submittedName>
</protein>
<reference evidence="1 2" key="1">
    <citation type="submission" date="2020-12" db="EMBL/GenBank/DDBJ databases">
        <title>WGS of Thermoactinomyces spp.</title>
        <authorList>
            <person name="Cheng K."/>
        </authorList>
    </citation>
    <scope>NUCLEOTIDE SEQUENCE [LARGE SCALE GENOMIC DNA]</scope>
    <source>
        <strain evidence="2">CICC 10671\DSM 43846</strain>
    </source>
</reference>
<name>A0A8I1DCF1_THEIN</name>
<evidence type="ECO:0000313" key="2">
    <source>
        <dbReference type="Proteomes" id="UP000633619"/>
    </source>
</evidence>
<accession>A0A8I1DCF1</accession>
<organism evidence="1 2">
    <name type="scientific">Thermoactinomyces intermedius</name>
    <dbReference type="NCBI Taxonomy" id="2024"/>
    <lineage>
        <taxon>Bacteria</taxon>
        <taxon>Bacillati</taxon>
        <taxon>Bacillota</taxon>
        <taxon>Bacilli</taxon>
        <taxon>Bacillales</taxon>
        <taxon>Thermoactinomycetaceae</taxon>
        <taxon>Thermoactinomyces</taxon>
    </lineage>
</organism>
<comment type="caution">
    <text evidence="1">The sequence shown here is derived from an EMBL/GenBank/DDBJ whole genome shotgun (WGS) entry which is preliminary data.</text>
</comment>
<dbReference type="AlphaFoldDB" id="A0A8I1DCF1"/>
<evidence type="ECO:0000313" key="1">
    <source>
        <dbReference type="EMBL" id="MBH8595438.1"/>
    </source>
</evidence>
<dbReference type="EMBL" id="JAECVW010000004">
    <property type="protein sequence ID" value="MBH8595438.1"/>
    <property type="molecule type" value="Genomic_DNA"/>
</dbReference>